<dbReference type="AlphaFoldDB" id="A0A2T7A4F5"/>
<dbReference type="EMBL" id="NESQ01000025">
    <property type="protein sequence ID" value="PUU82604.1"/>
    <property type="molecule type" value="Genomic_DNA"/>
</dbReference>
<feature type="signal peptide" evidence="1">
    <location>
        <begin position="1"/>
        <end position="21"/>
    </location>
</feature>
<dbReference type="STRING" id="42251.A0A2T7A4F5"/>
<proteinExistence type="predicted"/>
<evidence type="ECO:0000313" key="3">
    <source>
        <dbReference type="Proteomes" id="UP000244722"/>
    </source>
</evidence>
<protein>
    <submittedName>
        <fullName evidence="2">Uncharacterized protein</fullName>
    </submittedName>
</protein>
<reference evidence="2 3" key="1">
    <citation type="submission" date="2017-04" db="EMBL/GenBank/DDBJ databases">
        <title>Draft genome sequence of Tuber borchii Vittad., a whitish edible truffle.</title>
        <authorList>
            <consortium name="DOE Joint Genome Institute"/>
            <person name="Murat C."/>
            <person name="Kuo A."/>
            <person name="Barry K.W."/>
            <person name="Clum A."/>
            <person name="Dockter R.B."/>
            <person name="Fauchery L."/>
            <person name="Iotti M."/>
            <person name="Kohler A."/>
            <person name="Labutti K."/>
            <person name="Lindquist E.A."/>
            <person name="Lipzen A."/>
            <person name="Ohm R.A."/>
            <person name="Wang M."/>
            <person name="Grigoriev I.V."/>
            <person name="Zambonelli A."/>
            <person name="Martin F.M."/>
        </authorList>
    </citation>
    <scope>NUCLEOTIDE SEQUENCE [LARGE SCALE GENOMIC DNA]</scope>
    <source>
        <strain evidence="2 3">Tbo3840</strain>
    </source>
</reference>
<dbReference type="Proteomes" id="UP000244722">
    <property type="component" value="Unassembled WGS sequence"/>
</dbReference>
<gene>
    <name evidence="2" type="ORF">B9Z19DRAFT_1190267</name>
</gene>
<name>A0A2T7A4F5_TUBBO</name>
<evidence type="ECO:0000313" key="2">
    <source>
        <dbReference type="EMBL" id="PUU82604.1"/>
    </source>
</evidence>
<accession>A0A2T7A4F5</accession>
<keyword evidence="3" id="KW-1185">Reference proteome</keyword>
<keyword evidence="1" id="KW-0732">Signal</keyword>
<sequence>MQAKVFLSYLLATILAVGVVATPVDVFDSGTTTTPTPDVNNVFDIKFQALAISTGTPAPTPTGPVITPGDDDVVPAPTGSVFARDLPSLEKRTPGCIKVTSDSKFNGISAHPCLPSWKNYVCTDLTPYWRYNISSIRPDPGTNCIIYTVPNCSGFWWGPFTWPGYGHLGSFNDNMGSVKCWW</sequence>
<organism evidence="2 3">
    <name type="scientific">Tuber borchii</name>
    <name type="common">White truffle</name>
    <dbReference type="NCBI Taxonomy" id="42251"/>
    <lineage>
        <taxon>Eukaryota</taxon>
        <taxon>Fungi</taxon>
        <taxon>Dikarya</taxon>
        <taxon>Ascomycota</taxon>
        <taxon>Pezizomycotina</taxon>
        <taxon>Pezizomycetes</taxon>
        <taxon>Pezizales</taxon>
        <taxon>Tuberaceae</taxon>
        <taxon>Tuber</taxon>
    </lineage>
</organism>
<evidence type="ECO:0000256" key="1">
    <source>
        <dbReference type="SAM" id="SignalP"/>
    </source>
</evidence>
<comment type="caution">
    <text evidence="2">The sequence shown here is derived from an EMBL/GenBank/DDBJ whole genome shotgun (WGS) entry which is preliminary data.</text>
</comment>
<feature type="chain" id="PRO_5015680788" evidence="1">
    <location>
        <begin position="22"/>
        <end position="182"/>
    </location>
</feature>
<dbReference type="OrthoDB" id="2910287at2759"/>